<organism evidence="1 2">
    <name type="scientific">Benzoatithermus flavus</name>
    <dbReference type="NCBI Taxonomy" id="3108223"/>
    <lineage>
        <taxon>Bacteria</taxon>
        <taxon>Pseudomonadati</taxon>
        <taxon>Pseudomonadota</taxon>
        <taxon>Alphaproteobacteria</taxon>
        <taxon>Geminicoccales</taxon>
        <taxon>Geminicoccaceae</taxon>
        <taxon>Benzoatithermus</taxon>
    </lineage>
</organism>
<keyword evidence="2" id="KW-1185">Reference proteome</keyword>
<protein>
    <recommendedName>
        <fullName evidence="3">SPOR domain-containing protein</fullName>
    </recommendedName>
</protein>
<dbReference type="EMBL" id="JBBLZC010000017">
    <property type="protein sequence ID" value="MEK0084673.1"/>
    <property type="molecule type" value="Genomic_DNA"/>
</dbReference>
<evidence type="ECO:0000313" key="1">
    <source>
        <dbReference type="EMBL" id="MEK0084673.1"/>
    </source>
</evidence>
<reference evidence="1 2" key="1">
    <citation type="submission" date="2024-01" db="EMBL/GenBank/DDBJ databases">
        <title>Multi-omics insights into the function and evolution of sodium benzoate biodegradation pathways in Benzoatithermus flavus gen. nov., sp. nov. from hot spring.</title>
        <authorList>
            <person name="Hu C.-J."/>
            <person name="Li W.-J."/>
        </authorList>
    </citation>
    <scope>NUCLEOTIDE SEQUENCE [LARGE SCALE GENOMIC DNA]</scope>
    <source>
        <strain evidence="1 2">SYSU G07066</strain>
    </source>
</reference>
<dbReference type="RefSeq" id="WP_418160525.1">
    <property type="nucleotide sequence ID" value="NZ_JBBLZC010000017.1"/>
</dbReference>
<sequence>MVYWVIGKLVNAADVGSGRPRMRMVERLGPFESREAAARARERARERWRGEPRPTFEIVCDFG</sequence>
<accession>A0ABU8XU00</accession>
<dbReference type="Proteomes" id="UP001375743">
    <property type="component" value="Unassembled WGS sequence"/>
</dbReference>
<proteinExistence type="predicted"/>
<evidence type="ECO:0008006" key="3">
    <source>
        <dbReference type="Google" id="ProtNLM"/>
    </source>
</evidence>
<gene>
    <name evidence="1" type="ORF">U1T56_16070</name>
</gene>
<comment type="caution">
    <text evidence="1">The sequence shown here is derived from an EMBL/GenBank/DDBJ whole genome shotgun (WGS) entry which is preliminary data.</text>
</comment>
<evidence type="ECO:0000313" key="2">
    <source>
        <dbReference type="Proteomes" id="UP001375743"/>
    </source>
</evidence>
<name>A0ABU8XU00_9PROT</name>